<dbReference type="GeneTree" id="ENSGT00610000087464"/>
<feature type="region of interest" description="Disordered" evidence="1">
    <location>
        <begin position="509"/>
        <end position="531"/>
    </location>
</feature>
<reference evidence="2" key="1">
    <citation type="submission" date="2021-04" db="EMBL/GenBank/DDBJ databases">
        <authorList>
            <consortium name="Wellcome Sanger Institute Data Sharing"/>
        </authorList>
    </citation>
    <scope>NUCLEOTIDE SEQUENCE [LARGE SCALE GENOMIC DNA]</scope>
</reference>
<name>A0A3Q1HAF5_ANATE</name>
<dbReference type="Gene3D" id="3.80.10.10">
    <property type="entry name" value="Ribonuclease Inhibitor"/>
    <property type="match status" value="2"/>
</dbReference>
<evidence type="ECO:0000256" key="1">
    <source>
        <dbReference type="SAM" id="MobiDB-lite"/>
    </source>
</evidence>
<accession>A0A3Q1HAF5</accession>
<sequence length="671" mass="74561">MPLFRTSPGAKVQPGQRRMRKTKWTGNCGKTDEDGSVLSLTRLCLLSLADNMKEVWAKDYADNYLDHYTFRHIMGPFNLLPGELVEELMWLLGTRQQLSRAALHLLLVPQLRSLSLEMCPGLITSALCTHIAARCQGLWSLDLSGAQQLPSKVLSETLCCLPNLRSLSLAGMPCDRYLIRKIAYCCRLLRHLDVSRCHLLSPAALLSLGGGAFCSSSHPSPVSVSSSCSDPSISSIMAPLSPLPLSSLLALDIGFGEQEEDPMAAAAYLLLALPGLERLALEGLAQACCLIEHREFSQTNEFADREGIPRLEEVWRERMHSEAMAGWRKRGEAASADKEDDDDEEEEERTLWEGYRSDDEEDASRDKGPKCSQNQTGERRRGISSQPSDERLILHLKDVKGLNCDSLCSLGRLCPDIISISMNIDSYEDIRGTGQGSLLAAGLQTWSGQLRSLSVHYPGPLVDLLPALQLAGSSLVSLTLDGVKTSPHSPLLEVIKACPRLRDLLISAEPPTVQVEEEEDEEEEEDQDRPHLPNLCSLRLKFSYEHSQMKPVMSWMSLRKVLRCLLTGSPLLERLSLVALPCPLNLVLQDVLRIADSNPGLFSNSTDSPPVPFGRVQHIDLQRTNVEMSTVKSIMRQSKRLKFVDLSYCWQIIHLEWLACTMSTNVQVVWA</sequence>
<dbReference type="RefSeq" id="XP_026200137.1">
    <property type="nucleotide sequence ID" value="XM_026344352.2"/>
</dbReference>
<protein>
    <submittedName>
        <fullName evidence="2">Uncharacterized protein</fullName>
    </submittedName>
</protein>
<dbReference type="STRING" id="64144.ENSATEP00000001833"/>
<dbReference type="SMART" id="SM00367">
    <property type="entry name" value="LRR_CC"/>
    <property type="match status" value="2"/>
</dbReference>
<dbReference type="AlphaFoldDB" id="A0A3Q1HAF5"/>
<dbReference type="OrthoDB" id="16120at2759"/>
<dbReference type="Proteomes" id="UP000265040">
    <property type="component" value="Chromosome 9"/>
</dbReference>
<evidence type="ECO:0000313" key="2">
    <source>
        <dbReference type="Ensembl" id="ENSATEP00000001833.1"/>
    </source>
</evidence>
<feature type="region of interest" description="Disordered" evidence="1">
    <location>
        <begin position="326"/>
        <end position="386"/>
    </location>
</feature>
<dbReference type="InterPro" id="IPR006553">
    <property type="entry name" value="Leu-rich_rpt_Cys-con_subtyp"/>
</dbReference>
<feature type="compositionally biased region" description="Acidic residues" evidence="1">
    <location>
        <begin position="338"/>
        <end position="348"/>
    </location>
</feature>
<dbReference type="InParanoid" id="A0A3Q1HAF5"/>
<feature type="compositionally biased region" description="Acidic residues" evidence="1">
    <location>
        <begin position="515"/>
        <end position="527"/>
    </location>
</feature>
<dbReference type="InterPro" id="IPR032675">
    <property type="entry name" value="LRR_dom_sf"/>
</dbReference>
<reference evidence="2" key="2">
    <citation type="submission" date="2025-08" db="UniProtKB">
        <authorList>
            <consortium name="Ensembl"/>
        </authorList>
    </citation>
    <scope>IDENTIFICATION</scope>
</reference>
<dbReference type="Ensembl" id="ENSATET00000001856.3">
    <property type="protein sequence ID" value="ENSATEP00000001833.1"/>
    <property type="gene ID" value="ENSATEG00000001320.3"/>
</dbReference>
<organism evidence="2 3">
    <name type="scientific">Anabas testudineus</name>
    <name type="common">Climbing perch</name>
    <name type="synonym">Anthias testudineus</name>
    <dbReference type="NCBI Taxonomy" id="64144"/>
    <lineage>
        <taxon>Eukaryota</taxon>
        <taxon>Metazoa</taxon>
        <taxon>Chordata</taxon>
        <taxon>Craniata</taxon>
        <taxon>Vertebrata</taxon>
        <taxon>Euteleostomi</taxon>
        <taxon>Actinopterygii</taxon>
        <taxon>Neopterygii</taxon>
        <taxon>Teleostei</taxon>
        <taxon>Neoteleostei</taxon>
        <taxon>Acanthomorphata</taxon>
        <taxon>Anabantaria</taxon>
        <taxon>Anabantiformes</taxon>
        <taxon>Anabantoidei</taxon>
        <taxon>Anabantidae</taxon>
        <taxon>Anabas</taxon>
    </lineage>
</organism>
<dbReference type="SUPFAM" id="SSF52058">
    <property type="entry name" value="L domain-like"/>
    <property type="match status" value="1"/>
</dbReference>
<evidence type="ECO:0000313" key="3">
    <source>
        <dbReference type="Proteomes" id="UP000265040"/>
    </source>
</evidence>
<dbReference type="SUPFAM" id="SSF52047">
    <property type="entry name" value="RNI-like"/>
    <property type="match status" value="1"/>
</dbReference>
<feature type="region of interest" description="Disordered" evidence="1">
    <location>
        <begin position="1"/>
        <end position="24"/>
    </location>
</feature>
<dbReference type="GeneID" id="113151380"/>
<keyword evidence="3" id="KW-1185">Reference proteome</keyword>
<proteinExistence type="predicted"/>
<reference evidence="2" key="3">
    <citation type="submission" date="2025-09" db="UniProtKB">
        <authorList>
            <consortium name="Ensembl"/>
        </authorList>
    </citation>
    <scope>IDENTIFICATION</scope>
</reference>
<dbReference type="OMA" id="DYADNYM"/>